<accession>A0A2S4PUC6</accession>
<dbReference type="SUPFAM" id="SSF48350">
    <property type="entry name" value="GTPase activation domain, GAP"/>
    <property type="match status" value="1"/>
</dbReference>
<evidence type="ECO:0000259" key="2">
    <source>
        <dbReference type="PROSITE" id="PS50238"/>
    </source>
</evidence>
<dbReference type="Gene3D" id="1.10.555.10">
    <property type="entry name" value="Rho GTPase activation protein"/>
    <property type="match status" value="1"/>
</dbReference>
<feature type="domain" description="Rho-GAP" evidence="2">
    <location>
        <begin position="174"/>
        <end position="440"/>
    </location>
</feature>
<reference evidence="3 4" key="1">
    <citation type="submission" date="2017-10" db="EMBL/GenBank/DDBJ databases">
        <title>Development of genomic resources for the powdery mildew, Erysiphe pulchra.</title>
        <authorList>
            <person name="Wadl P.A."/>
            <person name="Mack B.M."/>
            <person name="Moore G."/>
            <person name="Beltz S.B."/>
        </authorList>
    </citation>
    <scope>NUCLEOTIDE SEQUENCE [LARGE SCALE GENOMIC DNA]</scope>
    <source>
        <strain evidence="3">Cflorida</strain>
    </source>
</reference>
<dbReference type="InterPro" id="IPR008936">
    <property type="entry name" value="Rho_GTPase_activation_prot"/>
</dbReference>
<organism evidence="3 4">
    <name type="scientific">Erysiphe pulchra</name>
    <dbReference type="NCBI Taxonomy" id="225359"/>
    <lineage>
        <taxon>Eukaryota</taxon>
        <taxon>Fungi</taxon>
        <taxon>Dikarya</taxon>
        <taxon>Ascomycota</taxon>
        <taxon>Pezizomycotina</taxon>
        <taxon>Leotiomycetes</taxon>
        <taxon>Erysiphales</taxon>
        <taxon>Erysiphaceae</taxon>
        <taxon>Erysiphe</taxon>
    </lineage>
</organism>
<dbReference type="OrthoDB" id="9994905at2759"/>
<name>A0A2S4PUC6_9PEZI</name>
<feature type="region of interest" description="Disordered" evidence="1">
    <location>
        <begin position="875"/>
        <end position="896"/>
    </location>
</feature>
<dbReference type="Proteomes" id="UP000237438">
    <property type="component" value="Unassembled WGS sequence"/>
</dbReference>
<proteinExistence type="predicted"/>
<dbReference type="EMBL" id="PEDP01000546">
    <property type="protein sequence ID" value="POS85617.1"/>
    <property type="molecule type" value="Genomic_DNA"/>
</dbReference>
<protein>
    <recommendedName>
        <fullName evidence="2">Rho-GAP domain-containing protein</fullName>
    </recommendedName>
</protein>
<dbReference type="AlphaFoldDB" id="A0A2S4PUC6"/>
<evidence type="ECO:0000256" key="1">
    <source>
        <dbReference type="SAM" id="MobiDB-lite"/>
    </source>
</evidence>
<comment type="caution">
    <text evidence="3">The sequence shown here is derived from an EMBL/GenBank/DDBJ whole genome shotgun (WGS) entry which is preliminary data.</text>
</comment>
<dbReference type="SMART" id="SM00324">
    <property type="entry name" value="RhoGAP"/>
    <property type="match status" value="1"/>
</dbReference>
<gene>
    <name evidence="3" type="ORF">EPUL_001250</name>
</gene>
<evidence type="ECO:0000313" key="3">
    <source>
        <dbReference type="EMBL" id="POS85617.1"/>
    </source>
</evidence>
<dbReference type="CDD" id="cd00159">
    <property type="entry name" value="RhoGAP"/>
    <property type="match status" value="1"/>
</dbReference>
<dbReference type="STRING" id="225359.A0A2S4PUC6"/>
<dbReference type="PROSITE" id="PS50238">
    <property type="entry name" value="RHOGAP"/>
    <property type="match status" value="1"/>
</dbReference>
<dbReference type="InterPro" id="IPR000198">
    <property type="entry name" value="RhoGAP_dom"/>
</dbReference>
<keyword evidence="4" id="KW-1185">Reference proteome</keyword>
<dbReference type="GO" id="GO:0007165">
    <property type="term" value="P:signal transduction"/>
    <property type="evidence" value="ECO:0007669"/>
    <property type="project" value="InterPro"/>
</dbReference>
<dbReference type="Pfam" id="PF00620">
    <property type="entry name" value="RhoGAP"/>
    <property type="match status" value="1"/>
</dbReference>
<sequence length="1184" mass="134466">MVPGTIFYDLHIPQRLMQSNTFEGQPDCNSFSEKKISVENGTESHYSIPRKSSIFSAKELLHRKLRSGDIWADSSSQTQNDLTDMAGRSDYFKYLEEYNTLAKKENLRSVSLRHESWFSRKILRRQSSPQSIKDKHLRHKKSLSDISLRISSRKDKFRGKNLQELGRLCGFSLLYLPTEYSPGSLLIPTCFRALAHYLVEHGTTTRGLFRVPGSHNTVNDLYNYFCNSYEQSKTVAGTVRSPTLPGHIKCDVYDIASTFKKFLIGLPGGIIGSSTLFDVFLSINIQLNSGPESIRTKLAHVRVRLIALAVLNLSSEFRRNLIYAVFGLLCMIGRAAEAMKSEEDQDRSIPTSDFMDYDSLGTIFGPIIIGDLIESYSMQIASPKAGLILLPISSPKSRKEKKRRSGKICDELKEVDLQMDKIEIANKITEMIITEWCDVVQHIKNLTSQNHEKSRKRPSTCSITQPILKSYVSKDSQKNSFQKNKPIPAGAKCSKTLPPVMKVLEPSTIDRSDSNDIAKQSSMLESFIIKGPPVEKSFYVPSSKFSEAPNKGLETRFRRRKLASSSSISDFSQSCSQITTSDKNRLQNFENSIFTTSLDKNFELKNSDMSFAYGAPKGDSYEDLVQNVYTPGKAESSINCNNATTLSKNRSYLPIPTERRLKRSNFRSKKLSLGQKSHQNQEKISTQEPVERFHDDLGLRPYVLSQNSVKYTPSYLFCVSDSDPNLKPPRKNRYAFDPLNDNLRYHSRILNSTENGSPVTTLQDKDISFSEKLSRALDQRSSDKLNLSHEAKYDNNITPDIYLCQNEDRIMKQKFDYTNQTDKPITPLGSVKSISHCRNKMSYLLAKFENDIYASPKLNEPTDSVNRSVQSGNRLLGEYTKNPPLETKKSIESDTTSQKAIPTYKYPIPDSEIIRFKDLDLRRSFINLKDTPSGPLRRVKSFIEKPIKNTTILSSGISRPLSVTNQINGQYIISSEFRRGVRKVLNNSSLSSCSKQEFTIQASSARKIVRSNTGTEDDGSSKFFNSAGTLAPGRSNPLLYDQVRNLQRQLDKKCEEVQKLKQQAGTWHDITVGTLKKNLEDSKRHAKYWQEKAKFFEMNFYSLHQALSTRNSHEQMYFSHKTDLSRSNSNLDNFSTTELAYRLLGPSQVDKWETKSWNSECSNGTVIRGLRKCVTESELNSWLK</sequence>
<evidence type="ECO:0000313" key="4">
    <source>
        <dbReference type="Proteomes" id="UP000237438"/>
    </source>
</evidence>